<dbReference type="RefSeq" id="WP_378978131.1">
    <property type="nucleotide sequence ID" value="NZ_JBHRVD010000001.1"/>
</dbReference>
<dbReference type="EMBL" id="JBHRVD010000001">
    <property type="protein sequence ID" value="MFC3321621.1"/>
    <property type="molecule type" value="Genomic_DNA"/>
</dbReference>
<sequence length="165" mass="18759">MDDTDFILHDVERGWRRLHHAPKDVRGTMPDYVDTPVHLACQPDLIPLHKLYLDELVGMTEQAIEWWRDIVDNHAEDGENLRDAARKAYAGWPAGPAAHETVVSVVRTYWLACAQEAAKLPPEAAMLPEDFLLATLDRARHKRAILVLTAMPYWPIGLDEKGSWC</sequence>
<organism evidence="1 2">
    <name type="scientific">Mesorhizobium cantuariense</name>
    <dbReference type="NCBI Taxonomy" id="1300275"/>
    <lineage>
        <taxon>Bacteria</taxon>
        <taxon>Pseudomonadati</taxon>
        <taxon>Pseudomonadota</taxon>
        <taxon>Alphaproteobacteria</taxon>
        <taxon>Hyphomicrobiales</taxon>
        <taxon>Phyllobacteriaceae</taxon>
        <taxon>Mesorhizobium</taxon>
    </lineage>
</organism>
<protein>
    <submittedName>
        <fullName evidence="1">Uncharacterized protein</fullName>
    </submittedName>
</protein>
<reference evidence="2" key="1">
    <citation type="journal article" date="2019" name="Int. J. Syst. Evol. Microbiol.">
        <title>The Global Catalogue of Microorganisms (GCM) 10K type strain sequencing project: providing services to taxonomists for standard genome sequencing and annotation.</title>
        <authorList>
            <consortium name="The Broad Institute Genomics Platform"/>
            <consortium name="The Broad Institute Genome Sequencing Center for Infectious Disease"/>
            <person name="Wu L."/>
            <person name="Ma J."/>
        </authorList>
    </citation>
    <scope>NUCLEOTIDE SEQUENCE [LARGE SCALE GENOMIC DNA]</scope>
    <source>
        <strain evidence="2">ICMP 19515</strain>
    </source>
</reference>
<proteinExistence type="predicted"/>
<name>A0ABV7MKZ3_9HYPH</name>
<dbReference type="Proteomes" id="UP001595648">
    <property type="component" value="Unassembled WGS sequence"/>
</dbReference>
<accession>A0ABV7MKZ3</accession>
<keyword evidence="2" id="KW-1185">Reference proteome</keyword>
<evidence type="ECO:0000313" key="1">
    <source>
        <dbReference type="EMBL" id="MFC3321621.1"/>
    </source>
</evidence>
<comment type="caution">
    <text evidence="1">The sequence shown here is derived from an EMBL/GenBank/DDBJ whole genome shotgun (WGS) entry which is preliminary data.</text>
</comment>
<gene>
    <name evidence="1" type="ORF">ACFOJ9_07505</name>
</gene>
<evidence type="ECO:0000313" key="2">
    <source>
        <dbReference type="Proteomes" id="UP001595648"/>
    </source>
</evidence>